<reference evidence="2 3" key="1">
    <citation type="submission" date="2024-05" db="EMBL/GenBank/DDBJ databases">
        <title>Genetic variation in Jamaican populations of the coffee berry borer (Hypothenemus hampei).</title>
        <authorList>
            <person name="Errbii M."/>
            <person name="Myrie A."/>
        </authorList>
    </citation>
    <scope>NUCLEOTIDE SEQUENCE [LARGE SCALE GENOMIC DNA]</scope>
    <source>
        <strain evidence="2">JA-Hopewell-2020-01-JO</strain>
        <tissue evidence="2">Whole body</tissue>
    </source>
</reference>
<comment type="caution">
    <text evidence="2">The sequence shown here is derived from an EMBL/GenBank/DDBJ whole genome shotgun (WGS) entry which is preliminary data.</text>
</comment>
<dbReference type="AlphaFoldDB" id="A0ABD1EGH0"/>
<feature type="domain" description="DUF4817" evidence="1">
    <location>
        <begin position="7"/>
        <end position="54"/>
    </location>
</feature>
<organism evidence="2 3">
    <name type="scientific">Hypothenemus hampei</name>
    <name type="common">Coffee berry borer</name>
    <dbReference type="NCBI Taxonomy" id="57062"/>
    <lineage>
        <taxon>Eukaryota</taxon>
        <taxon>Metazoa</taxon>
        <taxon>Ecdysozoa</taxon>
        <taxon>Arthropoda</taxon>
        <taxon>Hexapoda</taxon>
        <taxon>Insecta</taxon>
        <taxon>Pterygota</taxon>
        <taxon>Neoptera</taxon>
        <taxon>Endopterygota</taxon>
        <taxon>Coleoptera</taxon>
        <taxon>Polyphaga</taxon>
        <taxon>Cucujiformia</taxon>
        <taxon>Curculionidae</taxon>
        <taxon>Scolytinae</taxon>
        <taxon>Hypothenemus</taxon>
    </lineage>
</organism>
<dbReference type="PANTHER" id="PTHR47326:SF1">
    <property type="entry name" value="HTH PSQ-TYPE DOMAIN-CONTAINING PROTEIN"/>
    <property type="match status" value="1"/>
</dbReference>
<evidence type="ECO:0000313" key="3">
    <source>
        <dbReference type="Proteomes" id="UP001566132"/>
    </source>
</evidence>
<name>A0ABD1EGH0_HYPHA</name>
<keyword evidence="3" id="KW-1185">Reference proteome</keyword>
<evidence type="ECO:0000259" key="1">
    <source>
        <dbReference type="Pfam" id="PF16087"/>
    </source>
</evidence>
<dbReference type="InterPro" id="IPR032135">
    <property type="entry name" value="DUF4817"/>
</dbReference>
<protein>
    <recommendedName>
        <fullName evidence="1">DUF4817 domain-containing protein</fullName>
    </recommendedName>
</protein>
<accession>A0ABD1EGH0</accession>
<evidence type="ECO:0000313" key="2">
    <source>
        <dbReference type="EMBL" id="KAL1493621.1"/>
    </source>
</evidence>
<sequence>MDNNQLTDMIQVYFECNKNRGAAVRLYRERFPDREVPEPRKFTRLEENLRNYGAFKKPKKEKRQFNENTEFNALLTVEETPRTSIREISNNIRPSKRTTQSFTLKLFGQTNVHLVLMVCLIETSTDIGAKKIQE</sequence>
<proteinExistence type="predicted"/>
<dbReference type="EMBL" id="JBDJPC010000007">
    <property type="protein sequence ID" value="KAL1493621.1"/>
    <property type="molecule type" value="Genomic_DNA"/>
</dbReference>
<dbReference type="Proteomes" id="UP001566132">
    <property type="component" value="Unassembled WGS sequence"/>
</dbReference>
<dbReference type="Pfam" id="PF16087">
    <property type="entry name" value="DUF4817"/>
    <property type="match status" value="1"/>
</dbReference>
<dbReference type="PANTHER" id="PTHR47326">
    <property type="entry name" value="TRANSPOSABLE ELEMENT TC3 TRANSPOSASE-LIKE PROTEIN"/>
    <property type="match status" value="1"/>
</dbReference>
<gene>
    <name evidence="2" type="ORF">ABEB36_009321</name>
</gene>